<gene>
    <name evidence="1" type="ORF">WS72_23065</name>
</gene>
<comment type="caution">
    <text evidence="1">The sequence shown here is derived from an EMBL/GenBank/DDBJ whole genome shotgun (WGS) entry which is preliminary data.</text>
</comment>
<evidence type="ECO:0000313" key="1">
    <source>
        <dbReference type="EMBL" id="KWZ39302.1"/>
    </source>
</evidence>
<protein>
    <submittedName>
        <fullName evidence="1">Uncharacterized protein</fullName>
    </submittedName>
</protein>
<proteinExistence type="predicted"/>
<accession>A0ABR5TBY9</accession>
<keyword evidence="2" id="KW-1185">Reference proteome</keyword>
<sequence length="72" mass="7958">MAIAVPEYCEARGGVVPRNDRVPGAATVVEPVDHRNATHAGETHVWRETADQRDNDMLIDSIKLTFTPAYPQ</sequence>
<reference evidence="1 2" key="1">
    <citation type="submission" date="2015-11" db="EMBL/GenBank/DDBJ databases">
        <authorList>
            <person name="Sahl J."/>
            <person name="Wagner D."/>
            <person name="Keim P."/>
        </authorList>
    </citation>
    <scope>NUCLEOTIDE SEQUENCE [LARGE SCALE GENOMIC DNA]</scope>
    <source>
        <strain evidence="1 2">BDU18</strain>
    </source>
</reference>
<organism evidence="1 2">
    <name type="scientific">Burkholderia savannae</name>
    <dbReference type="NCBI Taxonomy" id="1637837"/>
    <lineage>
        <taxon>Bacteria</taxon>
        <taxon>Pseudomonadati</taxon>
        <taxon>Pseudomonadota</taxon>
        <taxon>Betaproteobacteria</taxon>
        <taxon>Burkholderiales</taxon>
        <taxon>Burkholderiaceae</taxon>
        <taxon>Burkholderia</taxon>
        <taxon>pseudomallei group</taxon>
    </lineage>
</organism>
<name>A0ABR5TBY9_9BURK</name>
<dbReference type="Proteomes" id="UP000070255">
    <property type="component" value="Unassembled WGS sequence"/>
</dbReference>
<evidence type="ECO:0000313" key="2">
    <source>
        <dbReference type="Proteomes" id="UP000070255"/>
    </source>
</evidence>
<dbReference type="EMBL" id="LNJQ01000004">
    <property type="protein sequence ID" value="KWZ39302.1"/>
    <property type="molecule type" value="Genomic_DNA"/>
</dbReference>